<accession>A0ABU3STE0</accession>
<evidence type="ECO:0000313" key="1">
    <source>
        <dbReference type="EMBL" id="MDU0353273.1"/>
    </source>
</evidence>
<dbReference type="EMBL" id="JAWDIO010000002">
    <property type="protein sequence ID" value="MDU0353273.1"/>
    <property type="molecule type" value="Genomic_DNA"/>
</dbReference>
<evidence type="ECO:0008006" key="3">
    <source>
        <dbReference type="Google" id="ProtNLM"/>
    </source>
</evidence>
<dbReference type="RefSeq" id="WP_316024956.1">
    <property type="nucleotide sequence ID" value="NZ_JAWDIO010000002.1"/>
</dbReference>
<sequence length="505" mass="56305">MSSHFVSAGPKLLVTNKQRAVIVDKVQTVKWAQNGYQSLKSRVDFYLAKTEDKPDWLVSRLAMNWQTHYTRAITKDSRTVGGEGKAPVPTPRFAGARDWKTSHYPSEIENLKPYNDRNGLIELRNQETGKFEWVKPSITGHTIEKINSQLMQLAADAAFIYWLTGDVKYAEFAAPILWTYMHGFSYVKPPFVPSEENKLKRIIGLTSYEVIHEGILESIAIAYDFLRDYIDEEPEIDANVIETGIKRIVDVVVAGGGNRGNWNLHQASKITYGALALAADQNYKDKKGRQHYVDIVLNAELPQQLGLIHVIRQGYDQKTAVWGEAPGYAFDTTANIIEVASLLSNDKNGRKVLQDPIVKRAVFNQLRQMYPNGASHGMGDTSYTRINTRAVELMLSWALKTGDTKTAAELSAILQAEIVAGKYSREDNVSLFDIINYTAKLPQPAATVLQQNPTYFAEPLNLVMLQNKPASGDIRYALGASMLGTKGGMPILMALPLNCTGRDMC</sequence>
<keyword evidence="2" id="KW-1185">Reference proteome</keyword>
<dbReference type="Gene3D" id="1.50.10.100">
    <property type="entry name" value="Chondroitin AC/alginate lyase"/>
    <property type="match status" value="1"/>
</dbReference>
<gene>
    <name evidence="1" type="ORF">RS130_04415</name>
</gene>
<dbReference type="Proteomes" id="UP001247805">
    <property type="component" value="Unassembled WGS sequence"/>
</dbReference>
<dbReference type="InterPro" id="IPR008929">
    <property type="entry name" value="Chondroitin_lyas"/>
</dbReference>
<proteinExistence type="predicted"/>
<protein>
    <recommendedName>
        <fullName evidence="3">Alginate lyase domain-containing protein</fullName>
    </recommendedName>
</protein>
<evidence type="ECO:0000313" key="2">
    <source>
        <dbReference type="Proteomes" id="UP001247805"/>
    </source>
</evidence>
<organism evidence="1 2">
    <name type="scientific">Paraglaciecola aquimarina</name>
    <dbReference type="NCBI Taxonomy" id="1235557"/>
    <lineage>
        <taxon>Bacteria</taxon>
        <taxon>Pseudomonadati</taxon>
        <taxon>Pseudomonadota</taxon>
        <taxon>Gammaproteobacteria</taxon>
        <taxon>Alteromonadales</taxon>
        <taxon>Alteromonadaceae</taxon>
        <taxon>Paraglaciecola</taxon>
    </lineage>
</organism>
<comment type="caution">
    <text evidence="1">The sequence shown here is derived from an EMBL/GenBank/DDBJ whole genome shotgun (WGS) entry which is preliminary data.</text>
</comment>
<reference evidence="1 2" key="1">
    <citation type="submission" date="2023-10" db="EMBL/GenBank/DDBJ databases">
        <title>Glaciecola aquimarina strain GGW-M5 nov., isolated from a coastal seawater.</title>
        <authorList>
            <person name="Bayburt H."/>
            <person name="Kim J.M."/>
            <person name="Choi B.J."/>
            <person name="Jeon C.O."/>
        </authorList>
    </citation>
    <scope>NUCLEOTIDE SEQUENCE [LARGE SCALE GENOMIC DNA]</scope>
    <source>
        <strain evidence="1 2">KCTC 32108</strain>
    </source>
</reference>
<name>A0ABU3STE0_9ALTE</name>
<dbReference type="SUPFAM" id="SSF48230">
    <property type="entry name" value="Chondroitin AC/alginate lyase"/>
    <property type="match status" value="1"/>
</dbReference>